<dbReference type="EMBL" id="JAUYVI010000004">
    <property type="protein sequence ID" value="MDQ7248886.1"/>
    <property type="molecule type" value="Genomic_DNA"/>
</dbReference>
<proteinExistence type="predicted"/>
<gene>
    <name evidence="2" type="ORF">Q8A70_14470</name>
</gene>
<evidence type="ECO:0000313" key="2">
    <source>
        <dbReference type="EMBL" id="MDQ7248886.1"/>
    </source>
</evidence>
<dbReference type="RefSeq" id="WP_379956367.1">
    <property type="nucleotide sequence ID" value="NZ_JAUYVI010000004.1"/>
</dbReference>
<dbReference type="InterPro" id="IPR019285">
    <property type="entry name" value="DUF2336"/>
</dbReference>
<evidence type="ECO:0000313" key="3">
    <source>
        <dbReference type="Proteomes" id="UP001230156"/>
    </source>
</evidence>
<accession>A0ABU0YMF4</accession>
<protein>
    <submittedName>
        <fullName evidence="2">DUF2336 domain-containing protein</fullName>
    </submittedName>
</protein>
<dbReference type="Proteomes" id="UP001230156">
    <property type="component" value="Unassembled WGS sequence"/>
</dbReference>
<evidence type="ECO:0000256" key="1">
    <source>
        <dbReference type="SAM" id="MobiDB-lite"/>
    </source>
</evidence>
<feature type="region of interest" description="Disordered" evidence="1">
    <location>
        <begin position="233"/>
        <end position="257"/>
    </location>
</feature>
<organism evidence="2 3">
    <name type="scientific">Dongia sedimenti</name>
    <dbReference type="NCBI Taxonomy" id="3064282"/>
    <lineage>
        <taxon>Bacteria</taxon>
        <taxon>Pseudomonadati</taxon>
        <taxon>Pseudomonadota</taxon>
        <taxon>Alphaproteobacteria</taxon>
        <taxon>Rhodospirillales</taxon>
        <taxon>Dongiaceae</taxon>
        <taxon>Dongia</taxon>
    </lineage>
</organism>
<name>A0ABU0YMF4_9PROT</name>
<dbReference type="Pfam" id="PF10098">
    <property type="entry name" value="DUF2336"/>
    <property type="match status" value="1"/>
</dbReference>
<keyword evidence="3" id="KW-1185">Reference proteome</keyword>
<reference evidence="3" key="1">
    <citation type="submission" date="2023-08" db="EMBL/GenBank/DDBJ databases">
        <title>Rhodospirillaceae gen. nov., a novel taxon isolated from the Yangtze River Yuezi River estuary sludge.</title>
        <authorList>
            <person name="Ruan L."/>
        </authorList>
    </citation>
    <scope>NUCLEOTIDE SEQUENCE [LARGE SCALE GENOMIC DNA]</scope>
    <source>
        <strain evidence="3">R-7</strain>
    </source>
</reference>
<comment type="caution">
    <text evidence="2">The sequence shown here is derived from an EMBL/GenBank/DDBJ whole genome shotgun (WGS) entry which is preliminary data.</text>
</comment>
<sequence length="381" mass="41259">MTEVFSVEALMDAARDSTPEGRSRLFGLLGQLFLARGQSLGEGERRGFTELLEILKPFATVEARLELAYATANAPFAPSDLARLLAEDDIEIASLILFQSESLGASDLLALAEDPERATIIAARRALPMMVADALMRRGDPDLARVLLKNETIKLSIPAMADAIEMARDDLDLQQRIAKRPELMEEAGIEMSEWADPAVRAALVERFELAPEGDIAARLRNLLSLGIESGSPREPDFTGAMPVPGPAPEASGLPLPDPRFRLSPRLMVETLRRGERAMAEAMFAKMADLPIALVQRFVKESNGESIAVAARAIGMAREEFATIYLLWRKAQSQDGLVAAGALGGALDLFDTIPQDRVEVEIGHWRRSAQADATGTESAGTA</sequence>